<accession>A0AB72ZRG5</accession>
<sequence length="17" mass="1787">MPWSPTASTASALAWPI</sequence>
<feature type="non-terminal residue" evidence="1">
    <location>
        <position position="17"/>
    </location>
</feature>
<proteinExistence type="predicted"/>
<gene>
    <name evidence="1" type="ORF">YPPY08_0195</name>
</gene>
<evidence type="ECO:0000313" key="1">
    <source>
        <dbReference type="EMBL" id="EIR25120.1"/>
    </source>
</evidence>
<dbReference type="AlphaFoldDB" id="A0AB72ZRG5"/>
<name>A0AB72ZRG5_YERPE</name>
<organism evidence="1 2">
    <name type="scientific">Yersinia pestis PY-08</name>
    <dbReference type="NCBI Taxonomy" id="992134"/>
    <lineage>
        <taxon>Bacteria</taxon>
        <taxon>Pseudomonadati</taxon>
        <taxon>Pseudomonadota</taxon>
        <taxon>Gammaproteobacteria</taxon>
        <taxon>Enterobacterales</taxon>
        <taxon>Yersiniaceae</taxon>
        <taxon>Yersinia</taxon>
    </lineage>
</organism>
<comment type="caution">
    <text evidence="1">The sequence shown here is derived from an EMBL/GenBank/DDBJ whole genome shotgun (WGS) entry which is preliminary data.</text>
</comment>
<dbReference type="EMBL" id="AKRT01000055">
    <property type="protein sequence ID" value="EIR25120.1"/>
    <property type="molecule type" value="Genomic_DNA"/>
</dbReference>
<reference evidence="1 2" key="1">
    <citation type="submission" date="2012-05" db="EMBL/GenBank/DDBJ databases">
        <title>Genome sequence of Yersinia Pestis PY-08.</title>
        <authorList>
            <person name="Santana-Cruz I."/>
            <person name="Sengamalay N."/>
            <person name="McCracken C."/>
            <person name="Daugherty S.C."/>
            <person name="Maroo A."/>
            <person name="Vara P.G."/>
            <person name="Tallon L.J."/>
            <person name="Sadzewicz L."/>
            <person name="Vinetz J.M."/>
            <person name="Cespedes Zambrano M.J."/>
            <person name="Fraser-Liggett C.M."/>
            <person name="Tettelin H."/>
        </authorList>
    </citation>
    <scope>NUCLEOTIDE SEQUENCE [LARGE SCALE GENOMIC DNA]</scope>
    <source>
        <strain evidence="1 2">PY-08</strain>
    </source>
</reference>
<dbReference type="Proteomes" id="UP000003231">
    <property type="component" value="Unassembled WGS sequence"/>
</dbReference>
<evidence type="ECO:0000313" key="2">
    <source>
        <dbReference type="Proteomes" id="UP000003231"/>
    </source>
</evidence>
<protein>
    <submittedName>
        <fullName evidence="1">Uncharacterized protein</fullName>
    </submittedName>
</protein>